<feature type="non-terminal residue" evidence="2">
    <location>
        <position position="246"/>
    </location>
</feature>
<dbReference type="InterPro" id="IPR033455">
    <property type="entry name" value="AbiEi_3_N"/>
</dbReference>
<name>A0A3B0Y9G5_9ZZZZ</name>
<gene>
    <name evidence="2" type="ORF">MNBD_GAMMA14-1406</name>
</gene>
<proteinExistence type="predicted"/>
<dbReference type="EMBL" id="UOFM01000063">
    <property type="protein sequence ID" value="VAW73460.1"/>
    <property type="molecule type" value="Genomic_DNA"/>
</dbReference>
<dbReference type="AlphaFoldDB" id="A0A3B0Y9G5"/>
<dbReference type="Pfam" id="PF11459">
    <property type="entry name" value="AbiEi_3"/>
    <property type="match status" value="1"/>
</dbReference>
<protein>
    <submittedName>
        <fullName evidence="2">Ynd</fullName>
    </submittedName>
</protein>
<reference evidence="2" key="1">
    <citation type="submission" date="2018-06" db="EMBL/GenBank/DDBJ databases">
        <authorList>
            <person name="Zhirakovskaya E."/>
        </authorList>
    </citation>
    <scope>NUCLEOTIDE SEQUENCE</scope>
</reference>
<sequence length="246" mass="28507">MKQPPARDSLQDQLPDGLVVDRTWLADRGFERPLVDYYLRSVALVPVARGAYRRPGPPLKWEHVVYSLQELGYAVHVGGRSSLELQGFAHYLSMQGLKLVHLYGTEKLPGWLVKLEAPYRFTLHKHRLFDKPVPESQMTKPFGHWDWPLRYATPELALLEMTAEVKQASDFEVLDKLFESATSLRPQLLMKLLKACHHVKAKRLFLWFAERHRFTWFDRLDVKTVNLGSGKRVIQKGGAFDNKYQI</sequence>
<organism evidence="2">
    <name type="scientific">hydrothermal vent metagenome</name>
    <dbReference type="NCBI Taxonomy" id="652676"/>
    <lineage>
        <taxon>unclassified sequences</taxon>
        <taxon>metagenomes</taxon>
        <taxon>ecological metagenomes</taxon>
    </lineage>
</organism>
<feature type="domain" description="Transcriptional regulator AbiEi antitoxin N-terminal" evidence="1">
    <location>
        <begin position="9"/>
        <end position="94"/>
    </location>
</feature>
<evidence type="ECO:0000259" key="1">
    <source>
        <dbReference type="Pfam" id="PF17194"/>
    </source>
</evidence>
<evidence type="ECO:0000313" key="2">
    <source>
        <dbReference type="EMBL" id="VAW73460.1"/>
    </source>
</evidence>
<dbReference type="Pfam" id="PF17194">
    <property type="entry name" value="AbiEi_3_N"/>
    <property type="match status" value="1"/>
</dbReference>
<accession>A0A3B0Y9G5</accession>
<dbReference type="InterPro" id="IPR021561">
    <property type="entry name" value="AbiEi_3"/>
</dbReference>